<evidence type="ECO:0000313" key="8">
    <source>
        <dbReference type="Proteomes" id="UP000293296"/>
    </source>
</evidence>
<keyword evidence="2" id="KW-0645">Protease</keyword>
<dbReference type="Gene3D" id="3.90.1720.10">
    <property type="entry name" value="endopeptidase domain like (from Nostoc punctiforme)"/>
    <property type="match status" value="1"/>
</dbReference>
<evidence type="ECO:0000256" key="4">
    <source>
        <dbReference type="ARBA" id="ARBA00022807"/>
    </source>
</evidence>
<dbReference type="RefSeq" id="WP_129351562.1">
    <property type="nucleotide sequence ID" value="NZ_CP026538.1"/>
</dbReference>
<organism evidence="7 8">
    <name type="scientific">Solidesulfovibrio carbinolicus</name>
    <dbReference type="NCBI Taxonomy" id="296842"/>
    <lineage>
        <taxon>Bacteria</taxon>
        <taxon>Pseudomonadati</taxon>
        <taxon>Thermodesulfobacteriota</taxon>
        <taxon>Desulfovibrionia</taxon>
        <taxon>Desulfovibrionales</taxon>
        <taxon>Desulfovibrionaceae</taxon>
        <taxon>Solidesulfovibrio</taxon>
    </lineage>
</organism>
<dbReference type="PROSITE" id="PS51257">
    <property type="entry name" value="PROKAR_LIPOPROTEIN"/>
    <property type="match status" value="1"/>
</dbReference>
<dbReference type="GO" id="GO:0008234">
    <property type="term" value="F:cysteine-type peptidase activity"/>
    <property type="evidence" value="ECO:0007669"/>
    <property type="project" value="UniProtKB-KW"/>
</dbReference>
<evidence type="ECO:0000256" key="1">
    <source>
        <dbReference type="ARBA" id="ARBA00007074"/>
    </source>
</evidence>
<name>A0A4P6HJD1_9BACT</name>
<keyword evidence="8" id="KW-1185">Reference proteome</keyword>
<feature type="domain" description="NlpC/P60" evidence="6">
    <location>
        <begin position="118"/>
        <end position="240"/>
    </location>
</feature>
<feature type="region of interest" description="Disordered" evidence="5">
    <location>
        <begin position="77"/>
        <end position="97"/>
    </location>
</feature>
<evidence type="ECO:0000256" key="3">
    <source>
        <dbReference type="ARBA" id="ARBA00022801"/>
    </source>
</evidence>
<evidence type="ECO:0000256" key="5">
    <source>
        <dbReference type="SAM" id="MobiDB-lite"/>
    </source>
</evidence>
<comment type="similarity">
    <text evidence="1">Belongs to the peptidase C40 family.</text>
</comment>
<dbReference type="Pfam" id="PF00877">
    <property type="entry name" value="NLPC_P60"/>
    <property type="match status" value="1"/>
</dbReference>
<dbReference type="OrthoDB" id="9807055at2"/>
<dbReference type="InterPro" id="IPR000064">
    <property type="entry name" value="NLP_P60_dom"/>
</dbReference>
<reference evidence="7 8" key="1">
    <citation type="submission" date="2018-02" db="EMBL/GenBank/DDBJ databases">
        <title>Genome sequence of Desulfovibrio carbinolicus DSM 3852.</title>
        <authorList>
            <person name="Wilbanks E."/>
            <person name="Skennerton C.T."/>
            <person name="Orphan V.J."/>
        </authorList>
    </citation>
    <scope>NUCLEOTIDE SEQUENCE [LARGE SCALE GENOMIC DNA]</scope>
    <source>
        <strain evidence="7 8">DSM 3852</strain>
    </source>
</reference>
<proteinExistence type="inferred from homology"/>
<dbReference type="Proteomes" id="UP000293296">
    <property type="component" value="Chromosome"/>
</dbReference>
<dbReference type="PROSITE" id="PS51935">
    <property type="entry name" value="NLPC_P60"/>
    <property type="match status" value="1"/>
</dbReference>
<dbReference type="PANTHER" id="PTHR47053">
    <property type="entry name" value="MUREIN DD-ENDOPEPTIDASE MEPH-RELATED"/>
    <property type="match status" value="1"/>
</dbReference>
<keyword evidence="3" id="KW-0378">Hydrolase</keyword>
<dbReference type="SUPFAM" id="SSF54001">
    <property type="entry name" value="Cysteine proteinases"/>
    <property type="match status" value="1"/>
</dbReference>
<sequence>MTDARAHAKGLTKLKPYVVMAVLALALAGCTSKPKTYSYNFEDYQGFNARNNFLVAGDHEAQLIAAAENNLISGNLFDQGGSTPAPSAAPAPRQQAAASPDKLLSDNLFELTSVQRKGGVYDRMLRTAHTQLGTRYRSGGCDPNSGFDCSGFTTWVFNRYGIHLPRSSREQYQVGSMVAKNNLRKGDLVFFRSKRGVNHVGIYLEDGKFIHSASQGKNVTISHLEEDYWRTHYAGGRRVF</sequence>
<dbReference type="InterPro" id="IPR051202">
    <property type="entry name" value="Peptidase_C40"/>
</dbReference>
<dbReference type="EMBL" id="CP026538">
    <property type="protein sequence ID" value="QAZ67211.1"/>
    <property type="molecule type" value="Genomic_DNA"/>
</dbReference>
<dbReference type="PANTHER" id="PTHR47053:SF1">
    <property type="entry name" value="MUREIN DD-ENDOPEPTIDASE MEPH-RELATED"/>
    <property type="match status" value="1"/>
</dbReference>
<evidence type="ECO:0000313" key="7">
    <source>
        <dbReference type="EMBL" id="QAZ67211.1"/>
    </source>
</evidence>
<protein>
    <submittedName>
        <fullName evidence="7">NlpC/P60 family protein</fullName>
    </submittedName>
</protein>
<accession>A0A4P6HJD1</accession>
<dbReference type="KEGG" id="dcb:C3Y92_08195"/>
<evidence type="ECO:0000256" key="2">
    <source>
        <dbReference type="ARBA" id="ARBA00022670"/>
    </source>
</evidence>
<dbReference type="GO" id="GO:0006508">
    <property type="term" value="P:proteolysis"/>
    <property type="evidence" value="ECO:0007669"/>
    <property type="project" value="UniProtKB-KW"/>
</dbReference>
<evidence type="ECO:0000259" key="6">
    <source>
        <dbReference type="PROSITE" id="PS51935"/>
    </source>
</evidence>
<feature type="compositionally biased region" description="Low complexity" evidence="5">
    <location>
        <begin position="84"/>
        <end position="97"/>
    </location>
</feature>
<gene>
    <name evidence="7" type="ORF">C3Y92_08195</name>
</gene>
<dbReference type="InterPro" id="IPR038765">
    <property type="entry name" value="Papain-like_cys_pep_sf"/>
</dbReference>
<dbReference type="AlphaFoldDB" id="A0A4P6HJD1"/>
<keyword evidence="4" id="KW-0788">Thiol protease</keyword>